<evidence type="ECO:0000313" key="1">
    <source>
        <dbReference type="EMBL" id="KOM30516.1"/>
    </source>
</evidence>
<reference evidence="2" key="1">
    <citation type="journal article" date="2015" name="Proc. Natl. Acad. Sci. U.S.A.">
        <title>Genome sequencing of adzuki bean (Vigna angularis) provides insight into high starch and low fat accumulation and domestication.</title>
        <authorList>
            <person name="Yang K."/>
            <person name="Tian Z."/>
            <person name="Chen C."/>
            <person name="Luo L."/>
            <person name="Zhao B."/>
            <person name="Wang Z."/>
            <person name="Yu L."/>
            <person name="Li Y."/>
            <person name="Sun Y."/>
            <person name="Li W."/>
            <person name="Chen Y."/>
            <person name="Li Y."/>
            <person name="Zhang Y."/>
            <person name="Ai D."/>
            <person name="Zhao J."/>
            <person name="Shang C."/>
            <person name="Ma Y."/>
            <person name="Wu B."/>
            <person name="Wang M."/>
            <person name="Gao L."/>
            <person name="Sun D."/>
            <person name="Zhang P."/>
            <person name="Guo F."/>
            <person name="Wang W."/>
            <person name="Li Y."/>
            <person name="Wang J."/>
            <person name="Varshney R.K."/>
            <person name="Wang J."/>
            <person name="Ling H.Q."/>
            <person name="Wan P."/>
        </authorList>
    </citation>
    <scope>NUCLEOTIDE SEQUENCE</scope>
    <source>
        <strain evidence="2">cv. Jingnong 6</strain>
    </source>
</reference>
<proteinExistence type="predicted"/>
<dbReference type="AlphaFoldDB" id="A0A0L9TJ75"/>
<name>A0A0L9TJ75_PHAAN</name>
<dbReference type="EMBL" id="CM003371">
    <property type="protein sequence ID" value="KOM30516.1"/>
    <property type="molecule type" value="Genomic_DNA"/>
</dbReference>
<dbReference type="Gramene" id="KOM30516">
    <property type="protein sequence ID" value="KOM30516"/>
    <property type="gene ID" value="LR48_Vigan01g007000"/>
</dbReference>
<sequence length="136" mass="16242">MSAWCNTEHYSIRALGVRPSTTQYERLVKRTAKGEEELSSSEPKIDRFKLKLLTLEVLLRCLSGDRRRERLRFCREKEEKMEFRKSERKMVACRELRKLLKLRFCFYQPKLNVQFLATTCFPLSEILTLFSTLGFH</sequence>
<evidence type="ECO:0000313" key="2">
    <source>
        <dbReference type="Proteomes" id="UP000053144"/>
    </source>
</evidence>
<organism evidence="1 2">
    <name type="scientific">Phaseolus angularis</name>
    <name type="common">Azuki bean</name>
    <name type="synonym">Vigna angularis</name>
    <dbReference type="NCBI Taxonomy" id="3914"/>
    <lineage>
        <taxon>Eukaryota</taxon>
        <taxon>Viridiplantae</taxon>
        <taxon>Streptophyta</taxon>
        <taxon>Embryophyta</taxon>
        <taxon>Tracheophyta</taxon>
        <taxon>Spermatophyta</taxon>
        <taxon>Magnoliopsida</taxon>
        <taxon>eudicotyledons</taxon>
        <taxon>Gunneridae</taxon>
        <taxon>Pentapetalae</taxon>
        <taxon>rosids</taxon>
        <taxon>fabids</taxon>
        <taxon>Fabales</taxon>
        <taxon>Fabaceae</taxon>
        <taxon>Papilionoideae</taxon>
        <taxon>50 kb inversion clade</taxon>
        <taxon>NPAAA clade</taxon>
        <taxon>indigoferoid/millettioid clade</taxon>
        <taxon>Phaseoleae</taxon>
        <taxon>Vigna</taxon>
    </lineage>
</organism>
<protein>
    <submittedName>
        <fullName evidence="1">Uncharacterized protein</fullName>
    </submittedName>
</protein>
<accession>A0A0L9TJ75</accession>
<dbReference type="Proteomes" id="UP000053144">
    <property type="component" value="Chromosome 1"/>
</dbReference>
<gene>
    <name evidence="1" type="ORF">LR48_Vigan01g007000</name>
</gene>